<dbReference type="EMBL" id="QGDO01000002">
    <property type="protein sequence ID" value="PWJ42490.1"/>
    <property type="molecule type" value="Genomic_DNA"/>
</dbReference>
<comment type="similarity">
    <text evidence="8 9">Belongs to the TonB-dependent receptor family.</text>
</comment>
<dbReference type="InterPro" id="IPR023997">
    <property type="entry name" value="TonB-dep_OMP_SusC/RagA_CS"/>
</dbReference>
<feature type="chain" id="PRO_5016373260" evidence="10">
    <location>
        <begin position="25"/>
        <end position="983"/>
    </location>
</feature>
<evidence type="ECO:0000256" key="7">
    <source>
        <dbReference type="ARBA" id="ARBA00023237"/>
    </source>
</evidence>
<dbReference type="InterPro" id="IPR023996">
    <property type="entry name" value="TonB-dep_OMP_SusC/RagA"/>
</dbReference>
<dbReference type="AlphaFoldDB" id="A0A315ZAW2"/>
<keyword evidence="14" id="KW-1185">Reference proteome</keyword>
<evidence type="ECO:0000259" key="11">
    <source>
        <dbReference type="Pfam" id="PF00593"/>
    </source>
</evidence>
<keyword evidence="13" id="KW-0675">Receptor</keyword>
<evidence type="ECO:0000256" key="5">
    <source>
        <dbReference type="ARBA" id="ARBA00023077"/>
    </source>
</evidence>
<evidence type="ECO:0000256" key="1">
    <source>
        <dbReference type="ARBA" id="ARBA00004571"/>
    </source>
</evidence>
<dbReference type="Pfam" id="PF13715">
    <property type="entry name" value="CarbopepD_reg_2"/>
    <property type="match status" value="1"/>
</dbReference>
<dbReference type="PROSITE" id="PS52016">
    <property type="entry name" value="TONB_DEPENDENT_REC_3"/>
    <property type="match status" value="1"/>
</dbReference>
<feature type="domain" description="TonB-dependent receptor-like beta-barrel" evidence="11">
    <location>
        <begin position="364"/>
        <end position="853"/>
    </location>
</feature>
<reference evidence="13 14" key="1">
    <citation type="submission" date="2018-03" db="EMBL/GenBank/DDBJ databases">
        <title>Genomic Encyclopedia of Archaeal and Bacterial Type Strains, Phase II (KMG-II): from individual species to whole genera.</title>
        <authorList>
            <person name="Goeker M."/>
        </authorList>
    </citation>
    <scope>NUCLEOTIDE SEQUENCE [LARGE SCALE GENOMIC DNA]</scope>
    <source>
        <strain evidence="13 14">DSM 28229</strain>
    </source>
</reference>
<dbReference type="Pfam" id="PF07715">
    <property type="entry name" value="Plug"/>
    <property type="match status" value="1"/>
</dbReference>
<feature type="signal peptide" evidence="10">
    <location>
        <begin position="1"/>
        <end position="24"/>
    </location>
</feature>
<keyword evidence="5 9" id="KW-0798">TonB box</keyword>
<dbReference type="GO" id="GO:0009279">
    <property type="term" value="C:cell outer membrane"/>
    <property type="evidence" value="ECO:0007669"/>
    <property type="project" value="UniProtKB-SubCell"/>
</dbReference>
<dbReference type="InterPro" id="IPR012910">
    <property type="entry name" value="Plug_dom"/>
</dbReference>
<comment type="caution">
    <text evidence="13">The sequence shown here is derived from an EMBL/GenBank/DDBJ whole genome shotgun (WGS) entry which is preliminary data.</text>
</comment>
<keyword evidence="7 8" id="KW-0998">Cell outer membrane</keyword>
<dbReference type="Pfam" id="PF00593">
    <property type="entry name" value="TonB_dep_Rec_b-barrel"/>
    <property type="match status" value="1"/>
</dbReference>
<dbReference type="Proteomes" id="UP000245535">
    <property type="component" value="Unassembled WGS sequence"/>
</dbReference>
<dbReference type="Gene3D" id="2.60.40.1120">
    <property type="entry name" value="Carboxypeptidase-like, regulatory domain"/>
    <property type="match status" value="1"/>
</dbReference>
<protein>
    <submittedName>
        <fullName evidence="13">Iron complex outermembrane receptor protein</fullName>
    </submittedName>
</protein>
<proteinExistence type="inferred from homology"/>
<dbReference type="InterPro" id="IPR036942">
    <property type="entry name" value="Beta-barrel_TonB_sf"/>
</dbReference>
<sequence>MKHRLLLIGTSLLMMVMSFSLANAQERSISGTVNDENGLPLPGVSVIIKGTTTGGTTDFDGNFKVSAPNENVTLQLSYIGYEMKEVVVTNQSNLGVITLDPSAEELDEVIVIGYGTQKKSDKTGAVASVATEEMNQGVMTDPIAMIAGKVAGVTITKKGGDPNGGFSVKIRGSSGLSSGTDPLYVVDGVPGVDPTTIANEDIQSMNVLKDASSTAIYGSRGANGVIIITTKSGKGQKGSNINVSAFRSFDQVANRLDLMTADEVRAFAQENSLNIVDGGANTDWQDAIYRMGANSNVNVSASGASEDADYRLSVSHNDFQGVIKGSSKQRTLARISVNQKTLDGKLQLGGFVSGMIENNDYISYSGNGPRDVLYQAFQRNPTDPLYDEDGNLYQIQRDFNYNNPLATIEEVQNERQARNMTVSFNTSLNIVDGLTWKTNTSYFRNDNETFYFEPTYSWPISDGFARRASNNSATSVLETTLNYDKKLGAHSLNLIGGYSYQFDETTGLSAQGRGASSDYVKSYNLGFLNTVTSDDISSWKNSSKLISFFGRATYNYNSKYFVTATVRRDGSSKFGDNNKWGIFPSASVAWAVKDEFFLKNVDWLSELKLRAGYGLVGNQEIPPYLSQDLNMVSGSAIDPITGQPVRNITGTRNPNPDLKWEENSELNIGLDFGLFSDKVNGSLEVYNKRTYDLIYNYAVPVPPNKYATTYANGGDIENRGIELFLEWYALDTENLDWTTNIVFSKNEQKVLSLASADGSYRSDPLETGWVSGRGLVGTSTQRVQPGYAVGTFYMPEFAGFSEDGKFLFYTEAGGVTRDETKAAKKVVGNAQPDFELAWSNFFKIGKGFDISFNLRAVVGFDVLNVTKMVLGNPNVLPSLNALASARDEYAAGMRDNAKVSDYYLEDGSFIRMDNFTLGYTFQTANVEWLKQCRVYTTVNNMFLITDYSGIDPEVGYSGLSFGIDQYNTYPKTRSITVGMNVTF</sequence>
<evidence type="ECO:0000256" key="2">
    <source>
        <dbReference type="ARBA" id="ARBA00022448"/>
    </source>
</evidence>
<dbReference type="InterPro" id="IPR039426">
    <property type="entry name" value="TonB-dep_rcpt-like"/>
</dbReference>
<evidence type="ECO:0000313" key="14">
    <source>
        <dbReference type="Proteomes" id="UP000245535"/>
    </source>
</evidence>
<evidence type="ECO:0000256" key="3">
    <source>
        <dbReference type="ARBA" id="ARBA00022452"/>
    </source>
</evidence>
<organism evidence="13 14">
    <name type="scientific">Sediminitomix flava</name>
    <dbReference type="NCBI Taxonomy" id="379075"/>
    <lineage>
        <taxon>Bacteria</taxon>
        <taxon>Pseudomonadati</taxon>
        <taxon>Bacteroidota</taxon>
        <taxon>Cytophagia</taxon>
        <taxon>Cytophagales</taxon>
        <taxon>Flammeovirgaceae</taxon>
        <taxon>Sediminitomix</taxon>
    </lineage>
</organism>
<keyword evidence="3 8" id="KW-1134">Transmembrane beta strand</keyword>
<dbReference type="Gene3D" id="2.40.170.20">
    <property type="entry name" value="TonB-dependent receptor, beta-barrel domain"/>
    <property type="match status" value="1"/>
</dbReference>
<dbReference type="OrthoDB" id="9768177at2"/>
<comment type="subcellular location">
    <subcellularLocation>
        <location evidence="1 8">Cell outer membrane</location>
        <topology evidence="1 8">Multi-pass membrane protein</topology>
    </subcellularLocation>
</comment>
<dbReference type="SUPFAM" id="SSF49464">
    <property type="entry name" value="Carboxypeptidase regulatory domain-like"/>
    <property type="match status" value="1"/>
</dbReference>
<dbReference type="SUPFAM" id="SSF56935">
    <property type="entry name" value="Porins"/>
    <property type="match status" value="1"/>
</dbReference>
<evidence type="ECO:0000313" key="13">
    <source>
        <dbReference type="EMBL" id="PWJ42490.1"/>
    </source>
</evidence>
<dbReference type="InterPro" id="IPR000531">
    <property type="entry name" value="Beta-barrel_TonB"/>
</dbReference>
<evidence type="ECO:0000256" key="9">
    <source>
        <dbReference type="RuleBase" id="RU003357"/>
    </source>
</evidence>
<dbReference type="InterPro" id="IPR008969">
    <property type="entry name" value="CarboxyPept-like_regulatory"/>
</dbReference>
<dbReference type="NCBIfam" id="TIGR04056">
    <property type="entry name" value="OMP_RagA_SusC"/>
    <property type="match status" value="1"/>
</dbReference>
<keyword evidence="2 8" id="KW-0813">Transport</keyword>
<evidence type="ECO:0000259" key="12">
    <source>
        <dbReference type="Pfam" id="PF07715"/>
    </source>
</evidence>
<accession>A0A315ZAW2</accession>
<feature type="domain" description="TonB-dependent receptor plug" evidence="12">
    <location>
        <begin position="119"/>
        <end position="225"/>
    </location>
</feature>
<evidence type="ECO:0000256" key="6">
    <source>
        <dbReference type="ARBA" id="ARBA00023136"/>
    </source>
</evidence>
<keyword evidence="6 8" id="KW-0472">Membrane</keyword>
<dbReference type="RefSeq" id="WP_158281419.1">
    <property type="nucleotide sequence ID" value="NZ_QGDO01000002.1"/>
</dbReference>
<dbReference type="InterPro" id="IPR037066">
    <property type="entry name" value="Plug_dom_sf"/>
</dbReference>
<evidence type="ECO:0000256" key="10">
    <source>
        <dbReference type="SAM" id="SignalP"/>
    </source>
</evidence>
<evidence type="ECO:0000256" key="4">
    <source>
        <dbReference type="ARBA" id="ARBA00022692"/>
    </source>
</evidence>
<evidence type="ECO:0000256" key="8">
    <source>
        <dbReference type="PROSITE-ProRule" id="PRU01360"/>
    </source>
</evidence>
<dbReference type="NCBIfam" id="TIGR04057">
    <property type="entry name" value="SusC_RagA_signa"/>
    <property type="match status" value="1"/>
</dbReference>
<name>A0A315ZAW2_SEDFL</name>
<dbReference type="Gene3D" id="2.170.130.10">
    <property type="entry name" value="TonB-dependent receptor, plug domain"/>
    <property type="match status" value="1"/>
</dbReference>
<keyword evidence="10" id="KW-0732">Signal</keyword>
<gene>
    <name evidence="13" type="ORF">BC781_10231</name>
</gene>
<keyword evidence="4 8" id="KW-0812">Transmembrane</keyword>